<gene>
    <name evidence="2" type="ORF">CH365_18605</name>
</gene>
<keyword evidence="2" id="KW-0808">Transferase</keyword>
<evidence type="ECO:0000313" key="3">
    <source>
        <dbReference type="Proteomes" id="UP000231843"/>
    </source>
</evidence>
<keyword evidence="3" id="KW-1185">Reference proteome</keyword>
<dbReference type="Pfam" id="PF00583">
    <property type="entry name" value="Acetyltransf_1"/>
    <property type="match status" value="1"/>
</dbReference>
<dbReference type="SUPFAM" id="SSF55729">
    <property type="entry name" value="Acyl-CoA N-acyltransferases (Nat)"/>
    <property type="match status" value="1"/>
</dbReference>
<evidence type="ECO:0000313" key="2">
    <source>
        <dbReference type="EMBL" id="PJZ75529.1"/>
    </source>
</evidence>
<proteinExistence type="predicted"/>
<accession>A0A2M9ZU82</accession>
<dbReference type="Proteomes" id="UP000231843">
    <property type="component" value="Unassembled WGS sequence"/>
</dbReference>
<dbReference type="InterPro" id="IPR000182">
    <property type="entry name" value="GNAT_dom"/>
</dbReference>
<dbReference type="GO" id="GO:0016747">
    <property type="term" value="F:acyltransferase activity, transferring groups other than amino-acyl groups"/>
    <property type="evidence" value="ECO:0007669"/>
    <property type="project" value="InterPro"/>
</dbReference>
<feature type="domain" description="N-acetyltransferase" evidence="1">
    <location>
        <begin position="12"/>
        <end position="167"/>
    </location>
</feature>
<dbReference type="PROSITE" id="PS51186">
    <property type="entry name" value="GNAT"/>
    <property type="match status" value="1"/>
</dbReference>
<organism evidence="2 3">
    <name type="scientific">Leptospira neocaledonica</name>
    <dbReference type="NCBI Taxonomy" id="2023192"/>
    <lineage>
        <taxon>Bacteria</taxon>
        <taxon>Pseudomonadati</taxon>
        <taxon>Spirochaetota</taxon>
        <taxon>Spirochaetia</taxon>
        <taxon>Leptospirales</taxon>
        <taxon>Leptospiraceae</taxon>
        <taxon>Leptospira</taxon>
    </lineage>
</organism>
<comment type="caution">
    <text evidence="2">The sequence shown here is derived from an EMBL/GenBank/DDBJ whole genome shotgun (WGS) entry which is preliminary data.</text>
</comment>
<name>A0A2M9ZU82_9LEPT</name>
<dbReference type="Gene3D" id="3.40.630.30">
    <property type="match status" value="1"/>
</dbReference>
<dbReference type="AlphaFoldDB" id="A0A2M9ZU82"/>
<dbReference type="EMBL" id="NPEA01000012">
    <property type="protein sequence ID" value="PJZ75529.1"/>
    <property type="molecule type" value="Genomic_DNA"/>
</dbReference>
<dbReference type="OrthoDB" id="342352at2"/>
<evidence type="ECO:0000259" key="1">
    <source>
        <dbReference type="PROSITE" id="PS51186"/>
    </source>
</evidence>
<protein>
    <submittedName>
        <fullName evidence="2">GNAT family N-acetyltransferase</fullName>
    </submittedName>
</protein>
<reference evidence="2 3" key="1">
    <citation type="submission" date="2017-07" db="EMBL/GenBank/DDBJ databases">
        <title>Leptospira spp. isolated from tropical soils.</title>
        <authorList>
            <person name="Thibeaux R."/>
            <person name="Iraola G."/>
            <person name="Ferres I."/>
            <person name="Bierque E."/>
            <person name="Girault D."/>
            <person name="Soupe-Gilbert M.-E."/>
            <person name="Picardeau M."/>
            <person name="Goarant C."/>
        </authorList>
    </citation>
    <scope>NUCLEOTIDE SEQUENCE [LARGE SCALE GENOMIC DNA]</scope>
    <source>
        <strain evidence="2 3">ES4-C-A1</strain>
    </source>
</reference>
<dbReference type="InterPro" id="IPR016181">
    <property type="entry name" value="Acyl_CoA_acyltransferase"/>
</dbReference>
<sequence>MQSFILMSEKLLEIRPILPQNREPAIELVNQFFRMVNKLPLDGIFQIRPRAAAKMVDIYLKLRATDKVLFIGGFIEEELVSLLIARVEEKPYLIEEKNLFIDLAVTKQGKRKSGYMKPLVQETFRYAKEKGILAIELRAISENKLAVEFWKKMGFDPFYVRFRKSVE</sequence>